<comment type="subcellular location">
    <subcellularLocation>
        <location evidence="1">Membrane</location>
        <topology evidence="1">Multi-pass membrane protein</topology>
    </subcellularLocation>
</comment>
<evidence type="ECO:0000256" key="5">
    <source>
        <dbReference type="ARBA" id="ARBA00023136"/>
    </source>
</evidence>
<evidence type="ECO:0000256" key="7">
    <source>
        <dbReference type="SAM" id="Phobius"/>
    </source>
</evidence>
<reference evidence="9 10" key="1">
    <citation type="journal article" date="2010" name="Plant Cell">
        <title>The Chlorella variabilis NC64A genome reveals adaptation to photosymbiosis, coevolution with viruses, and cryptic sex.</title>
        <authorList>
            <person name="Blanc G."/>
            <person name="Duncan G."/>
            <person name="Agarkova I."/>
            <person name="Borodovsky M."/>
            <person name="Gurnon J."/>
            <person name="Kuo A."/>
            <person name="Lindquist E."/>
            <person name="Lucas S."/>
            <person name="Pangilinan J."/>
            <person name="Polle J."/>
            <person name="Salamov A."/>
            <person name="Terry A."/>
            <person name="Yamada T."/>
            <person name="Dunigan D.D."/>
            <person name="Grigoriev I.V."/>
            <person name="Claverie J.M."/>
            <person name="Van Etten J.L."/>
        </authorList>
    </citation>
    <scope>NUCLEOTIDE SEQUENCE [LARGE SCALE GENOMIC DNA]</scope>
    <source>
        <strain evidence="9 10">NC64A</strain>
    </source>
</reference>
<feature type="transmembrane region" description="Helical" evidence="7">
    <location>
        <begin position="157"/>
        <end position="178"/>
    </location>
</feature>
<dbReference type="KEGG" id="cvr:CHLNCDRAFT_50056"/>
<feature type="compositionally biased region" description="Low complexity" evidence="6">
    <location>
        <begin position="592"/>
        <end position="604"/>
    </location>
</feature>
<comment type="similarity">
    <text evidence="2">Belongs to the major facilitator superfamily. MFSD6 family.</text>
</comment>
<evidence type="ECO:0000313" key="9">
    <source>
        <dbReference type="EMBL" id="EFN59197.1"/>
    </source>
</evidence>
<feature type="compositionally biased region" description="Acidic residues" evidence="6">
    <location>
        <begin position="522"/>
        <end position="533"/>
    </location>
</feature>
<dbReference type="eggNOG" id="KOG3762">
    <property type="taxonomic scope" value="Eukaryota"/>
</dbReference>
<feature type="compositionally biased region" description="Pro residues" evidence="6">
    <location>
        <begin position="373"/>
        <end position="382"/>
    </location>
</feature>
<feature type="region of interest" description="Disordered" evidence="6">
    <location>
        <begin position="509"/>
        <end position="605"/>
    </location>
</feature>
<dbReference type="Gene3D" id="1.20.1250.20">
    <property type="entry name" value="MFS general substrate transporter like domains"/>
    <property type="match status" value="2"/>
</dbReference>
<evidence type="ECO:0000256" key="4">
    <source>
        <dbReference type="ARBA" id="ARBA00022989"/>
    </source>
</evidence>
<feature type="domain" description="Major facilitator superfamily associated" evidence="8">
    <location>
        <begin position="785"/>
        <end position="1008"/>
    </location>
</feature>
<feature type="transmembrane region" description="Helical" evidence="7">
    <location>
        <begin position="977"/>
        <end position="998"/>
    </location>
</feature>
<evidence type="ECO:0000259" key="8">
    <source>
        <dbReference type="Pfam" id="PF12832"/>
    </source>
</evidence>
<keyword evidence="10" id="KW-1185">Reference proteome</keyword>
<dbReference type="GO" id="GO:0016020">
    <property type="term" value="C:membrane"/>
    <property type="evidence" value="ECO:0007669"/>
    <property type="project" value="UniProtKB-SubCell"/>
</dbReference>
<dbReference type="Pfam" id="PF12832">
    <property type="entry name" value="MFS_1_like"/>
    <property type="match status" value="2"/>
</dbReference>
<evidence type="ECO:0000256" key="3">
    <source>
        <dbReference type="ARBA" id="ARBA00022692"/>
    </source>
</evidence>
<dbReference type="RefSeq" id="XP_005851299.1">
    <property type="nucleotide sequence ID" value="XM_005851237.1"/>
</dbReference>
<dbReference type="SUPFAM" id="SSF103473">
    <property type="entry name" value="MFS general substrate transporter"/>
    <property type="match status" value="2"/>
</dbReference>
<keyword evidence="4 7" id="KW-1133">Transmembrane helix</keyword>
<feature type="transmembrane region" description="Helical" evidence="7">
    <location>
        <begin position="923"/>
        <end position="941"/>
    </location>
</feature>
<dbReference type="GeneID" id="17358807"/>
<feature type="region of interest" description="Disordered" evidence="6">
    <location>
        <begin position="319"/>
        <end position="408"/>
    </location>
</feature>
<dbReference type="AlphaFoldDB" id="E1Z5B0"/>
<dbReference type="InterPro" id="IPR036259">
    <property type="entry name" value="MFS_trans_sf"/>
</dbReference>
<sequence>MHRRHFLAAQAWYAISQGAPAFLNPFLNLFFHRIGLSPSQIGLLSALRPWISAPCGSIIAGLADRWGSHRPLLLACYLGMTWIQGLMALPSLASFGAMLALTVLSSVVYTPASILADAAVMAASTHPGDYGRLRTWASVSWTAFAPLAGWVNSSFGIRVGIVCFCVGSMLAVPAAWMLPVEALRRRVAPIIQRRPSCEPEAAPPTPGLEQPLLAEEAPPPTPAAERPLTRALAIVRRVAASRQAGSLLPLPPRQAAASPDSASLLCRGCRFIETITELGVVPPGGAGLYGYATLPLHYAAQHLAPVEESPREAAAFAGYSPFAGGAEPGSESPPSGTSPSTAPPVGNGFAPTADASGEGAAPGGGPAACPGSPLAPPSPAAPRPGLRPTHGSLQDLGRRPATLPRPISADSLGRVASLRAGIPRVRTRPLLLVPQEEVTSESEEEGGEEEEETISPDSGKTPPAACWSSQPSSTDLLACHALHRSPPVIEQCSPAAAQLTRYVVLTPHGAPTQERPHRAQPEQEEGTVFDADDLPATGQGASRRLQGAPSASRMLGDVRGIGTPPPPAAGAGPQPVAGQAGSGELPVSYGSPQQADQAVGAQAPAPAPLQGVEAAEAATPAFRSAAVHRLAQLFGGTSRGRAGRGGAAADPARAGSSGSGGDAEAGSPAQTPSAAGEEAVGFSPVRRYLDYRWAGYLDYRLGGALFGSITPSLVAASQLQGPQVQQVGPEAMREALELELAEVAQEQDPTGSMIVGMLSKKLESMAADSQRKQRLRRRAAARAQAAAPAAPGAAEGAAAPPPLASVPEQGEAAAGGVKEAPLGFGAALKRLLGDPQVATFFWLCTVLGFGHGMVGGFLFMYLAQLGGSEMLMGCILVANALPELPAFFFFGSILAALGMNTVLLAACATLGLRVWAYSVGTCWYHYVVPLLLPSINLNWIVAIETLHAVTYACGWSASAVNSSKIAPPGLESTTQGLFQGLWTGVGCGVAGLVGGLLYDSHGPELLFRLSGERACRAAASLDPKPLLATQHTWMGV</sequence>
<feature type="region of interest" description="Disordered" evidence="6">
    <location>
        <begin position="433"/>
        <end position="469"/>
    </location>
</feature>
<gene>
    <name evidence="9" type="ORF">CHLNCDRAFT_50056</name>
</gene>
<evidence type="ECO:0000313" key="10">
    <source>
        <dbReference type="Proteomes" id="UP000008141"/>
    </source>
</evidence>
<feature type="domain" description="Major facilitator superfamily associated" evidence="8">
    <location>
        <begin position="21"/>
        <end position="172"/>
    </location>
</feature>
<accession>E1Z5B0</accession>
<dbReference type="OMA" id="WISAPCG"/>
<feature type="region of interest" description="Disordered" evidence="6">
    <location>
        <begin position="637"/>
        <end position="679"/>
    </location>
</feature>
<feature type="compositionally biased region" description="Low complexity" evidence="6">
    <location>
        <begin position="647"/>
        <end position="656"/>
    </location>
</feature>
<evidence type="ECO:0000256" key="6">
    <source>
        <dbReference type="SAM" id="MobiDB-lite"/>
    </source>
</evidence>
<protein>
    <recommendedName>
        <fullName evidence="8">Major facilitator superfamily associated domain-containing protein</fullName>
    </recommendedName>
</protein>
<feature type="compositionally biased region" description="Low complexity" evidence="6">
    <location>
        <begin position="324"/>
        <end position="344"/>
    </location>
</feature>
<dbReference type="PANTHER" id="PTHR16172:SF41">
    <property type="entry name" value="MAJOR FACILITATOR SUPERFAMILY DOMAIN-CONTAINING PROTEIN 6-LIKE"/>
    <property type="match status" value="1"/>
</dbReference>
<keyword evidence="3 7" id="KW-0812">Transmembrane</keyword>
<feature type="compositionally biased region" description="Low complexity" evidence="6">
    <location>
        <begin position="786"/>
        <end position="798"/>
    </location>
</feature>
<feature type="transmembrane region" description="Helical" evidence="7">
    <location>
        <begin position="886"/>
        <end position="911"/>
    </location>
</feature>
<evidence type="ECO:0000256" key="2">
    <source>
        <dbReference type="ARBA" id="ARBA00005241"/>
    </source>
</evidence>
<dbReference type="OrthoDB" id="515887at2759"/>
<keyword evidence="5 7" id="KW-0472">Membrane</keyword>
<organism evidence="10">
    <name type="scientific">Chlorella variabilis</name>
    <name type="common">Green alga</name>
    <dbReference type="NCBI Taxonomy" id="554065"/>
    <lineage>
        <taxon>Eukaryota</taxon>
        <taxon>Viridiplantae</taxon>
        <taxon>Chlorophyta</taxon>
        <taxon>core chlorophytes</taxon>
        <taxon>Trebouxiophyceae</taxon>
        <taxon>Chlorellales</taxon>
        <taxon>Chlorellaceae</taxon>
        <taxon>Chlorella clade</taxon>
        <taxon>Chlorella</taxon>
    </lineage>
</organism>
<dbReference type="EMBL" id="GL433836">
    <property type="protein sequence ID" value="EFN59197.1"/>
    <property type="molecule type" value="Genomic_DNA"/>
</dbReference>
<dbReference type="InterPro" id="IPR024989">
    <property type="entry name" value="MFS_assoc_dom"/>
</dbReference>
<feature type="transmembrane region" description="Helical" evidence="7">
    <location>
        <begin position="840"/>
        <end position="863"/>
    </location>
</feature>
<evidence type="ECO:0000256" key="1">
    <source>
        <dbReference type="ARBA" id="ARBA00004141"/>
    </source>
</evidence>
<dbReference type="InterPro" id="IPR051717">
    <property type="entry name" value="MFS_MFSD6"/>
</dbReference>
<name>E1Z5B0_CHLVA</name>
<feature type="compositionally biased region" description="Low complexity" evidence="6">
    <location>
        <begin position="569"/>
        <end position="579"/>
    </location>
</feature>
<feature type="region of interest" description="Disordered" evidence="6">
    <location>
        <begin position="196"/>
        <end position="224"/>
    </location>
</feature>
<proteinExistence type="inferred from homology"/>
<dbReference type="InParanoid" id="E1Z5B0"/>
<dbReference type="PANTHER" id="PTHR16172">
    <property type="entry name" value="MAJOR FACILITATOR SUPERFAMILY DOMAIN-CONTAINING PROTEIN 6-LIKE"/>
    <property type="match status" value="1"/>
</dbReference>
<dbReference type="Proteomes" id="UP000008141">
    <property type="component" value="Unassembled WGS sequence"/>
</dbReference>
<feature type="compositionally biased region" description="Acidic residues" evidence="6">
    <location>
        <begin position="438"/>
        <end position="454"/>
    </location>
</feature>
<feature type="region of interest" description="Disordered" evidence="6">
    <location>
        <begin position="786"/>
        <end position="810"/>
    </location>
</feature>